<evidence type="ECO:0000256" key="9">
    <source>
        <dbReference type="ARBA" id="ARBA00076414"/>
    </source>
</evidence>
<evidence type="ECO:0000256" key="13">
    <source>
        <dbReference type="SAM" id="MobiDB-lite"/>
    </source>
</evidence>
<dbReference type="GO" id="GO:0042803">
    <property type="term" value="F:protein homodimerization activity"/>
    <property type="evidence" value="ECO:0007669"/>
    <property type="project" value="InterPro"/>
</dbReference>
<dbReference type="GO" id="GO:0005737">
    <property type="term" value="C:cytoplasm"/>
    <property type="evidence" value="ECO:0007669"/>
    <property type="project" value="UniProtKB-SubCell"/>
</dbReference>
<evidence type="ECO:0000256" key="10">
    <source>
        <dbReference type="HAMAP-Rule" id="MF_01151"/>
    </source>
</evidence>
<dbReference type="STRING" id="86666.SAMN04490247_0117"/>
<dbReference type="AlphaFoldDB" id="A0A1G8PQ44"/>
<dbReference type="SUPFAM" id="SSF58014">
    <property type="entry name" value="Coiled-coil domain of nucleotide exchange factor GrpE"/>
    <property type="match status" value="1"/>
</dbReference>
<evidence type="ECO:0000256" key="11">
    <source>
        <dbReference type="RuleBase" id="RU000639"/>
    </source>
</evidence>
<dbReference type="SUPFAM" id="SSF51064">
    <property type="entry name" value="Head domain of nucleotide exchange factor GrpE"/>
    <property type="match status" value="1"/>
</dbReference>
<dbReference type="HAMAP" id="MF_01151">
    <property type="entry name" value="GrpE"/>
    <property type="match status" value="1"/>
</dbReference>
<comment type="subcellular location">
    <subcellularLocation>
        <location evidence="1 10">Cytoplasm</location>
    </subcellularLocation>
</comment>
<dbReference type="NCBIfam" id="NF010738">
    <property type="entry name" value="PRK14140.1"/>
    <property type="match status" value="1"/>
</dbReference>
<dbReference type="InterPro" id="IPR009012">
    <property type="entry name" value="GrpE_head"/>
</dbReference>
<reference evidence="15" key="1">
    <citation type="submission" date="2016-10" db="EMBL/GenBank/DDBJ databases">
        <authorList>
            <person name="Varghese N."/>
            <person name="Submissions S."/>
        </authorList>
    </citation>
    <scope>NUCLEOTIDE SEQUENCE [LARGE SCALE GENOMIC DNA]</scope>
    <source>
        <strain evidence="15">DSM 4771</strain>
    </source>
</reference>
<dbReference type="GO" id="GO:0000774">
    <property type="term" value="F:adenyl-nucleotide exchange factor activity"/>
    <property type="evidence" value="ECO:0007669"/>
    <property type="project" value="InterPro"/>
</dbReference>
<feature type="compositionally biased region" description="Acidic residues" evidence="13">
    <location>
        <begin position="1"/>
        <end position="32"/>
    </location>
</feature>
<evidence type="ECO:0000256" key="8">
    <source>
        <dbReference type="ARBA" id="ARBA00072274"/>
    </source>
</evidence>
<dbReference type="Proteomes" id="UP000199225">
    <property type="component" value="Unassembled WGS sequence"/>
</dbReference>
<comment type="similarity">
    <text evidence="2 10 12">Belongs to the GrpE family.</text>
</comment>
<feature type="region of interest" description="Disordered" evidence="13">
    <location>
        <begin position="1"/>
        <end position="41"/>
    </location>
</feature>
<comment type="subunit">
    <text evidence="3 10">Homodimer.</text>
</comment>
<dbReference type="CDD" id="cd00446">
    <property type="entry name" value="GrpE"/>
    <property type="match status" value="1"/>
</dbReference>
<dbReference type="PANTHER" id="PTHR21237:SF23">
    <property type="entry name" value="GRPE PROTEIN HOMOLOG, MITOCHONDRIAL"/>
    <property type="match status" value="1"/>
</dbReference>
<dbReference type="GO" id="GO:0051087">
    <property type="term" value="F:protein-folding chaperone binding"/>
    <property type="evidence" value="ECO:0007669"/>
    <property type="project" value="InterPro"/>
</dbReference>
<evidence type="ECO:0000256" key="2">
    <source>
        <dbReference type="ARBA" id="ARBA00009054"/>
    </source>
</evidence>
<evidence type="ECO:0000256" key="3">
    <source>
        <dbReference type="ARBA" id="ARBA00011738"/>
    </source>
</evidence>
<evidence type="ECO:0000256" key="6">
    <source>
        <dbReference type="ARBA" id="ARBA00023186"/>
    </source>
</evidence>
<dbReference type="FunFam" id="2.30.22.10:FF:000001">
    <property type="entry name" value="Protein GrpE"/>
    <property type="match status" value="1"/>
</dbReference>
<dbReference type="Pfam" id="PF01025">
    <property type="entry name" value="GrpE"/>
    <property type="match status" value="1"/>
</dbReference>
<dbReference type="OrthoDB" id="9812586at2"/>
<dbReference type="EMBL" id="FNEV01000001">
    <property type="protein sequence ID" value="SDI94396.1"/>
    <property type="molecule type" value="Genomic_DNA"/>
</dbReference>
<comment type="function">
    <text evidence="7 10 11">Participates actively in the response to hyperosmotic and heat shock by preventing the aggregation of stress-denatured proteins, in association with DnaK and GrpE. It is the nucleotide exchange factor for DnaK and may function as a thermosensor. Unfolded proteins bind initially to DnaJ; upon interaction with the DnaJ-bound protein, DnaK hydrolyzes its bound ATP, resulting in the formation of a stable complex. GrpE releases ADP from DnaK; ATP binding to DnaK triggers the release of the substrate protein, thus completing the reaction cycle. Several rounds of ATP-dependent interactions between DnaJ, DnaK and GrpE are required for fully efficient folding.</text>
</comment>
<dbReference type="PROSITE" id="PS01071">
    <property type="entry name" value="GRPE"/>
    <property type="match status" value="1"/>
</dbReference>
<organism evidence="14 15">
    <name type="scientific">Salimicrobium halophilum</name>
    <dbReference type="NCBI Taxonomy" id="86666"/>
    <lineage>
        <taxon>Bacteria</taxon>
        <taxon>Bacillati</taxon>
        <taxon>Bacillota</taxon>
        <taxon>Bacilli</taxon>
        <taxon>Bacillales</taxon>
        <taxon>Bacillaceae</taxon>
        <taxon>Salimicrobium</taxon>
    </lineage>
</organism>
<dbReference type="InterPro" id="IPR000740">
    <property type="entry name" value="GrpE"/>
</dbReference>
<dbReference type="PANTHER" id="PTHR21237">
    <property type="entry name" value="GRPE PROTEIN"/>
    <property type="match status" value="1"/>
</dbReference>
<sequence>MADEEKDTDTIIEEEQEQTSDEENVSEEQELTELEKVEQERDEVKEKLLRLQADFENFRRRVQKEKETDRKYKSQSLAEELIPVLDNFERALQTEVKEESAQGFVDGIKMVYNQLWSALEKEGVEEISAKGEPFDPHVHQAMMQVEEEGVESNTVTEVLQTGYKLHDRVIRPAMVKVNQ</sequence>
<dbReference type="GO" id="GO:0051082">
    <property type="term" value="F:unfolded protein binding"/>
    <property type="evidence" value="ECO:0007669"/>
    <property type="project" value="TreeGrafter"/>
</dbReference>
<dbReference type="GO" id="GO:0006457">
    <property type="term" value="P:protein folding"/>
    <property type="evidence" value="ECO:0007669"/>
    <property type="project" value="InterPro"/>
</dbReference>
<keyword evidence="15" id="KW-1185">Reference proteome</keyword>
<evidence type="ECO:0000313" key="15">
    <source>
        <dbReference type="Proteomes" id="UP000199225"/>
    </source>
</evidence>
<dbReference type="Gene3D" id="3.90.20.20">
    <property type="match status" value="1"/>
</dbReference>
<evidence type="ECO:0000256" key="1">
    <source>
        <dbReference type="ARBA" id="ARBA00004496"/>
    </source>
</evidence>
<gene>
    <name evidence="10" type="primary">grpE</name>
    <name evidence="14" type="ORF">SAMN04490247_0117</name>
</gene>
<dbReference type="InterPro" id="IPR013805">
    <property type="entry name" value="GrpE_CC"/>
</dbReference>
<keyword evidence="4 10" id="KW-0963">Cytoplasm</keyword>
<dbReference type="Gene3D" id="2.30.22.10">
    <property type="entry name" value="Head domain of nucleotide exchange factor GrpE"/>
    <property type="match status" value="1"/>
</dbReference>
<evidence type="ECO:0000256" key="12">
    <source>
        <dbReference type="RuleBase" id="RU004478"/>
    </source>
</evidence>
<name>A0A1G8PQ44_9BACI</name>
<dbReference type="PRINTS" id="PR00773">
    <property type="entry name" value="GRPEPROTEIN"/>
</dbReference>
<dbReference type="RefSeq" id="WP_093190765.1">
    <property type="nucleotide sequence ID" value="NZ_FNEV01000001.1"/>
</dbReference>
<proteinExistence type="inferred from homology"/>
<keyword evidence="6 10" id="KW-0143">Chaperone</keyword>
<protein>
    <recommendedName>
        <fullName evidence="8 10">Protein GrpE</fullName>
    </recommendedName>
    <alternativeName>
        <fullName evidence="9 10">HSP-70 cofactor</fullName>
    </alternativeName>
</protein>
<evidence type="ECO:0000313" key="14">
    <source>
        <dbReference type="EMBL" id="SDI94396.1"/>
    </source>
</evidence>
<evidence type="ECO:0000256" key="5">
    <source>
        <dbReference type="ARBA" id="ARBA00023016"/>
    </source>
</evidence>
<evidence type="ECO:0000256" key="4">
    <source>
        <dbReference type="ARBA" id="ARBA00022490"/>
    </source>
</evidence>
<evidence type="ECO:0000256" key="7">
    <source>
        <dbReference type="ARBA" id="ARBA00053401"/>
    </source>
</evidence>
<accession>A0A1G8PQ44</accession>
<keyword evidence="5 10" id="KW-0346">Stress response</keyword>